<proteinExistence type="predicted"/>
<dbReference type="InterPro" id="IPR007361">
    <property type="entry name" value="DUF427"/>
</dbReference>
<reference evidence="3 4" key="1">
    <citation type="journal article" date="2018" name="Mol. Biol. Evol.">
        <title>Broad Genomic Sampling Reveals a Smut Pathogenic Ancestry of the Fungal Clade Ustilaginomycotina.</title>
        <authorList>
            <person name="Kijpornyongpan T."/>
            <person name="Mondo S.J."/>
            <person name="Barry K."/>
            <person name="Sandor L."/>
            <person name="Lee J."/>
            <person name="Lipzen A."/>
            <person name="Pangilinan J."/>
            <person name="LaButti K."/>
            <person name="Hainaut M."/>
            <person name="Henrissat B."/>
            <person name="Grigoriev I.V."/>
            <person name="Spatafora J.W."/>
            <person name="Aime M.C."/>
        </authorList>
    </citation>
    <scope>NUCLEOTIDE SEQUENCE [LARGE SCALE GENOMIC DNA]</scope>
    <source>
        <strain evidence="3 4">MCA 4718</strain>
    </source>
</reference>
<dbReference type="PANTHER" id="PTHR43058">
    <property type="entry name" value="SLR0655 PROTEIN"/>
    <property type="match status" value="1"/>
</dbReference>
<dbReference type="RefSeq" id="XP_025349463.1">
    <property type="nucleotide sequence ID" value="XM_025494832.1"/>
</dbReference>
<dbReference type="Pfam" id="PF04248">
    <property type="entry name" value="NTP_transf_9"/>
    <property type="match status" value="1"/>
</dbReference>
<dbReference type="EMBL" id="KZ819323">
    <property type="protein sequence ID" value="PWN22303.1"/>
    <property type="molecule type" value="Genomic_DNA"/>
</dbReference>
<dbReference type="GeneID" id="37016566"/>
<evidence type="ECO:0000259" key="2">
    <source>
        <dbReference type="Pfam" id="PF04248"/>
    </source>
</evidence>
<dbReference type="InterPro" id="IPR038694">
    <property type="entry name" value="DUF427_sf"/>
</dbReference>
<feature type="domain" description="DUF427" evidence="2">
    <location>
        <begin position="38"/>
        <end position="126"/>
    </location>
</feature>
<accession>A0A316UD55</accession>
<gene>
    <name evidence="3" type="ORF">BCV69DRAFT_311116</name>
</gene>
<name>A0A316UD55_9BASI</name>
<dbReference type="AlphaFoldDB" id="A0A316UD55"/>
<dbReference type="Proteomes" id="UP000245942">
    <property type="component" value="Unassembled WGS sequence"/>
</dbReference>
<feature type="region of interest" description="Disordered" evidence="1">
    <location>
        <begin position="170"/>
        <end position="189"/>
    </location>
</feature>
<evidence type="ECO:0000313" key="3">
    <source>
        <dbReference type="EMBL" id="PWN22303.1"/>
    </source>
</evidence>
<evidence type="ECO:0000256" key="1">
    <source>
        <dbReference type="SAM" id="MobiDB-lite"/>
    </source>
</evidence>
<organism evidence="3 4">
    <name type="scientific">Pseudomicrostroma glucosiphilum</name>
    <dbReference type="NCBI Taxonomy" id="1684307"/>
    <lineage>
        <taxon>Eukaryota</taxon>
        <taxon>Fungi</taxon>
        <taxon>Dikarya</taxon>
        <taxon>Basidiomycota</taxon>
        <taxon>Ustilaginomycotina</taxon>
        <taxon>Exobasidiomycetes</taxon>
        <taxon>Microstromatales</taxon>
        <taxon>Microstromatales incertae sedis</taxon>
        <taxon>Pseudomicrostroma</taxon>
    </lineage>
</organism>
<keyword evidence="4" id="KW-1185">Reference proteome</keyword>
<dbReference type="Gene3D" id="2.170.150.40">
    <property type="entry name" value="Domain of unknown function (DUF427)"/>
    <property type="match status" value="1"/>
</dbReference>
<dbReference type="PANTHER" id="PTHR43058:SF1">
    <property type="entry name" value="DUF427 DOMAIN-CONTAINING PROTEIN"/>
    <property type="match status" value="1"/>
</dbReference>
<dbReference type="STRING" id="1684307.A0A316UD55"/>
<evidence type="ECO:0000313" key="4">
    <source>
        <dbReference type="Proteomes" id="UP000245942"/>
    </source>
</evidence>
<dbReference type="OrthoDB" id="18996at2759"/>
<protein>
    <submittedName>
        <fullName evidence="3">DUF427-domain-containing protein</fullName>
    </submittedName>
</protein>
<sequence length="189" mass="20741">MSPSARPVENVWKYPRPPALQKTASRLRVIWVHPGGKETTVADTTQGYRVLETSHPPTYYFPPSSILSPMQLRSSSARRTYCEWKGTAAYHDLVGEEGKVLSKGRIWSYPDPTGGFREIKDFLCFYCSSRSDESTAGSWKCLVDEDVAAPQAGDFYGSWVTPEITGGEKGFKGGESGGMILQGSSPAGY</sequence>